<dbReference type="Gramene" id="TraesCS3A02G474000.1">
    <property type="protein sequence ID" value="TraesCS3A02G474000.1.cds1"/>
    <property type="gene ID" value="TraesCS3A02G474000"/>
</dbReference>
<dbReference type="EnsemblPlants" id="TraesCS3A02G474000.1">
    <property type="protein sequence ID" value="TraesCS3A02G474000.1.cds1"/>
    <property type="gene ID" value="TraesCS3A02G474000"/>
</dbReference>
<dbReference type="PANTHER" id="PTHR36795:SF2">
    <property type="entry name" value="OS01G0938400 PROTEIN"/>
    <property type="match status" value="1"/>
</dbReference>
<evidence type="ECO:0000313" key="3">
    <source>
        <dbReference type="Proteomes" id="UP000019116"/>
    </source>
</evidence>
<dbReference type="Gramene" id="TraesNOR3A03G01523700.1">
    <property type="protein sequence ID" value="TraesNOR3A03G01523700.1.CDS1"/>
    <property type="gene ID" value="TraesNOR3A03G01523700"/>
</dbReference>
<dbReference type="Gramene" id="TraesLDM3A03G01502550.1">
    <property type="protein sequence ID" value="TraesLDM3A03G01502550.1.CDS1"/>
    <property type="gene ID" value="TraesLDM3A03G01502550"/>
</dbReference>
<dbReference type="Gramene" id="TraesJAG3A03G01510820.1">
    <property type="protein sequence ID" value="TraesJAG3A03G01510820.1.CDS1"/>
    <property type="gene ID" value="TraesJAG3A03G01510820"/>
</dbReference>
<sequence length="160" mass="16950">MSSFAYEKLKKLPPPPPPASDQEDAHYAVAAAQDHYYRHAAAAIVASRRTWRSRRSSSGTGPRRRGRPLRISSLARALRRRAAAVGGRVRASVARVVTRLKEGGPCVAALFAGNYMFLQVTPSMAVPAAAGVGRGAFLPYYLAVKGKAAGAGAVHGLIRA</sequence>
<evidence type="ECO:0000256" key="1">
    <source>
        <dbReference type="SAM" id="MobiDB-lite"/>
    </source>
</evidence>
<dbReference type="Gramene" id="TraesPARA_EIv1.0_0876140.1">
    <property type="protein sequence ID" value="TraesPARA_EIv1.0_0876140.1.CDS1"/>
    <property type="gene ID" value="TraesPARA_EIv1.0_0876140"/>
</dbReference>
<dbReference type="Gramene" id="TraesSTA3A03G01493950.1">
    <property type="protein sequence ID" value="TraesSTA3A03G01493950.1.CDS1"/>
    <property type="gene ID" value="TraesSTA3A03G01493950"/>
</dbReference>
<dbReference type="Gramene" id="TraesWEE_scaffold_013718_01G000200.1">
    <property type="protein sequence ID" value="TraesWEE_scaffold_013718_01G000200.1"/>
    <property type="gene ID" value="TraesWEE_scaffold_013718_01G000200"/>
</dbReference>
<feature type="region of interest" description="Disordered" evidence="1">
    <location>
        <begin position="51"/>
        <end position="70"/>
    </location>
</feature>
<dbReference type="Gramene" id="TraesLAC3A03G01446080.1">
    <property type="protein sequence ID" value="TraesLAC3A03G01446080.1.CDS1"/>
    <property type="gene ID" value="TraesLAC3A03G01446080"/>
</dbReference>
<dbReference type="AlphaFoldDB" id="A0A3B6ETZ4"/>
<keyword evidence="3" id="KW-1185">Reference proteome</keyword>
<feature type="region of interest" description="Disordered" evidence="1">
    <location>
        <begin position="1"/>
        <end position="24"/>
    </location>
</feature>
<dbReference type="Gramene" id="TraesRN3A0101131900.1">
    <property type="protein sequence ID" value="TraesRN3A0101131900.1"/>
    <property type="gene ID" value="TraesRN3A0101131900"/>
</dbReference>
<gene>
    <name evidence="2" type="primary">LOC123059295</name>
</gene>
<dbReference type="RefSeq" id="XP_044337831.1">
    <property type="nucleotide sequence ID" value="XM_044481896.1"/>
</dbReference>
<dbReference type="Gramene" id="TraesSYM3A03G01525240.1">
    <property type="protein sequence ID" value="TraesSYM3A03G01525240.1.CDS1"/>
    <property type="gene ID" value="TraesSYM3A03G01525240"/>
</dbReference>
<dbReference type="Gramene" id="TraesMAC3A03G01500560.1">
    <property type="protein sequence ID" value="TraesMAC3A03G01500560.1.CDS1"/>
    <property type="gene ID" value="TraesMAC3A03G01500560"/>
</dbReference>
<dbReference type="Gramene" id="TraesARI3A03G01523800.1">
    <property type="protein sequence ID" value="TraesARI3A03G01523800.1.CDS1"/>
    <property type="gene ID" value="TraesARI3A03G01523800"/>
</dbReference>
<dbReference type="Proteomes" id="UP000019116">
    <property type="component" value="Chromosome 3A"/>
</dbReference>
<dbReference type="PANTHER" id="PTHR36795">
    <property type="entry name" value="OS01G0938400 PROTEIN"/>
    <property type="match status" value="1"/>
</dbReference>
<protein>
    <submittedName>
        <fullName evidence="2">Uncharacterized protein</fullName>
    </submittedName>
</protein>
<dbReference type="GeneID" id="123059295"/>
<dbReference type="Gramene" id="TraesCAD_scaffold_012564_01G000300.1">
    <property type="protein sequence ID" value="TraesCAD_scaffold_012564_01G000300.1"/>
    <property type="gene ID" value="TraesCAD_scaffold_012564_01G000300"/>
</dbReference>
<dbReference type="Gramene" id="TraesROB_scaffold_007406_01G000300.1">
    <property type="protein sequence ID" value="TraesROB_scaffold_007406_01G000300.1"/>
    <property type="gene ID" value="TraesROB_scaffold_007406_01G000300"/>
</dbReference>
<accession>A0A3B6ETZ4</accession>
<proteinExistence type="predicted"/>
<dbReference type="Gramene" id="TraesCS3A03G1105500.1">
    <property type="protein sequence ID" value="TraesCS3A03G1105500.1.CDS1"/>
    <property type="gene ID" value="TraesCS3A03G1105500"/>
</dbReference>
<reference evidence="2" key="1">
    <citation type="submission" date="2018-08" db="EMBL/GenBank/DDBJ databases">
        <authorList>
            <person name="Rossello M."/>
        </authorList>
    </citation>
    <scope>NUCLEOTIDE SEQUENCE [LARGE SCALE GENOMIC DNA]</scope>
    <source>
        <strain evidence="2">cv. Chinese Spring</strain>
    </source>
</reference>
<evidence type="ECO:0000313" key="2">
    <source>
        <dbReference type="EnsemblPlants" id="TraesCS3A02G474000.1.cds1"/>
    </source>
</evidence>
<organism evidence="2">
    <name type="scientific">Triticum aestivum</name>
    <name type="common">Wheat</name>
    <dbReference type="NCBI Taxonomy" id="4565"/>
    <lineage>
        <taxon>Eukaryota</taxon>
        <taxon>Viridiplantae</taxon>
        <taxon>Streptophyta</taxon>
        <taxon>Embryophyta</taxon>
        <taxon>Tracheophyta</taxon>
        <taxon>Spermatophyta</taxon>
        <taxon>Magnoliopsida</taxon>
        <taxon>Liliopsida</taxon>
        <taxon>Poales</taxon>
        <taxon>Poaceae</taxon>
        <taxon>BOP clade</taxon>
        <taxon>Pooideae</taxon>
        <taxon>Triticodae</taxon>
        <taxon>Triticeae</taxon>
        <taxon>Triticinae</taxon>
        <taxon>Triticum</taxon>
    </lineage>
</organism>
<reference evidence="2" key="2">
    <citation type="submission" date="2018-10" db="UniProtKB">
        <authorList>
            <consortium name="EnsemblPlants"/>
        </authorList>
    </citation>
    <scope>IDENTIFICATION</scope>
</reference>
<dbReference type="Gramene" id="TraesCLE_scaffold_150648_01G000100.1">
    <property type="protein sequence ID" value="TraesCLE_scaffold_150648_01G000100.1"/>
    <property type="gene ID" value="TraesCLE_scaffold_150648_01G000100"/>
</dbReference>
<name>A0A3B6ETZ4_WHEAT</name>
<dbReference type="Gramene" id="TraesJUL3A03G01514680.1">
    <property type="protein sequence ID" value="TraesJUL3A03G01514680.1.CDS1"/>
    <property type="gene ID" value="TraesJUL3A03G01514680"/>
</dbReference>